<dbReference type="Proteomes" id="UP000242915">
    <property type="component" value="Unassembled WGS sequence"/>
</dbReference>
<name>A0A239CHY6_9PSED</name>
<dbReference type="RefSeq" id="WP_141133418.1">
    <property type="nucleotide sequence ID" value="NZ_FZOG01000002.1"/>
</dbReference>
<dbReference type="AlphaFoldDB" id="A0A239CHY6"/>
<organism evidence="1 2">
    <name type="scientific">Pseudomonas segetis</name>
    <dbReference type="NCBI Taxonomy" id="298908"/>
    <lineage>
        <taxon>Bacteria</taxon>
        <taxon>Pseudomonadati</taxon>
        <taxon>Pseudomonadota</taxon>
        <taxon>Gammaproteobacteria</taxon>
        <taxon>Pseudomonadales</taxon>
        <taxon>Pseudomonadaceae</taxon>
        <taxon>Pseudomonas</taxon>
    </lineage>
</organism>
<dbReference type="EMBL" id="FZOG01000002">
    <property type="protein sequence ID" value="SNS19559.1"/>
    <property type="molecule type" value="Genomic_DNA"/>
</dbReference>
<accession>A0A239CHY6</accession>
<keyword evidence="2" id="KW-1185">Reference proteome</keyword>
<evidence type="ECO:0000313" key="1">
    <source>
        <dbReference type="EMBL" id="SNS19559.1"/>
    </source>
</evidence>
<sequence>MFKSDETTAATALMDNPGLIHTSERLCVGWQQPNPLFAGGNDQRSSENGLLLLFYGNLQKAAGYEWQNAGRALIDKTYLRIVGQCTGLDMQGLSADELATRLDGFIRRELAPRWDLIRRSHGNAGIELTRELLDKASQVLFEAPVMHAQTGPILFYLCPHLPLLIGEHPLADQEQLNSLPVLPRPQVFTGSAQQQALIRQLIEGSDWWRRRVFSAWQSQATNKAAGE</sequence>
<reference evidence="2" key="1">
    <citation type="submission" date="2017-06" db="EMBL/GenBank/DDBJ databases">
        <authorList>
            <person name="Varghese N."/>
            <person name="Submissions S."/>
        </authorList>
    </citation>
    <scope>NUCLEOTIDE SEQUENCE [LARGE SCALE GENOMIC DNA]</scope>
    <source>
        <strain evidence="2">CIP 108523</strain>
    </source>
</reference>
<gene>
    <name evidence="1" type="ORF">SAMN05216255_1715</name>
</gene>
<protein>
    <submittedName>
        <fullName evidence="1">Uncharacterized protein</fullName>
    </submittedName>
</protein>
<evidence type="ECO:0000313" key="2">
    <source>
        <dbReference type="Proteomes" id="UP000242915"/>
    </source>
</evidence>
<proteinExistence type="predicted"/>